<keyword evidence="3" id="KW-1185">Reference proteome</keyword>
<sequence length="128" mass="14384">MPIPQAPRPSFSIVVNSGPVSIVLRDYQRARNRDIQLPIYGPLDPLTQTADLHHTLGFLTYKCDYISSPMSPTSPHQDAQSIGESGDSGEEPALTVDRSLWSRMKALLFELVVILLVTQRFLTTYRRD</sequence>
<evidence type="ECO:0000256" key="1">
    <source>
        <dbReference type="SAM" id="MobiDB-lite"/>
    </source>
</evidence>
<protein>
    <submittedName>
        <fullName evidence="2">Uncharacterized protein</fullName>
    </submittedName>
</protein>
<gene>
    <name evidence="2" type="ORF">K443DRAFT_221958</name>
</gene>
<evidence type="ECO:0000313" key="3">
    <source>
        <dbReference type="Proteomes" id="UP000054477"/>
    </source>
</evidence>
<dbReference type="AlphaFoldDB" id="A0A0C9XKD5"/>
<evidence type="ECO:0000313" key="2">
    <source>
        <dbReference type="EMBL" id="KIJ98011.1"/>
    </source>
</evidence>
<feature type="compositionally biased region" description="Polar residues" evidence="1">
    <location>
        <begin position="70"/>
        <end position="83"/>
    </location>
</feature>
<dbReference type="HOGENOM" id="CLU_145555_1_0_1"/>
<proteinExistence type="predicted"/>
<dbReference type="OrthoDB" id="2985477at2759"/>
<name>A0A0C9XKD5_9AGAR</name>
<accession>A0A0C9XKD5</accession>
<reference evidence="3" key="2">
    <citation type="submission" date="2015-01" db="EMBL/GenBank/DDBJ databases">
        <title>Evolutionary Origins and Diversification of the Mycorrhizal Mutualists.</title>
        <authorList>
            <consortium name="DOE Joint Genome Institute"/>
            <consortium name="Mycorrhizal Genomics Consortium"/>
            <person name="Kohler A."/>
            <person name="Kuo A."/>
            <person name="Nagy L.G."/>
            <person name="Floudas D."/>
            <person name="Copeland A."/>
            <person name="Barry K.W."/>
            <person name="Cichocki N."/>
            <person name="Veneault-Fourrey C."/>
            <person name="LaButti K."/>
            <person name="Lindquist E.A."/>
            <person name="Lipzen A."/>
            <person name="Lundell T."/>
            <person name="Morin E."/>
            <person name="Murat C."/>
            <person name="Riley R."/>
            <person name="Ohm R."/>
            <person name="Sun H."/>
            <person name="Tunlid A."/>
            <person name="Henrissat B."/>
            <person name="Grigoriev I.V."/>
            <person name="Hibbett D.S."/>
            <person name="Martin F."/>
        </authorList>
    </citation>
    <scope>NUCLEOTIDE SEQUENCE [LARGE SCALE GENOMIC DNA]</scope>
    <source>
        <strain evidence="3">LaAM-08-1</strain>
    </source>
</reference>
<reference evidence="2 3" key="1">
    <citation type="submission" date="2014-04" db="EMBL/GenBank/DDBJ databases">
        <authorList>
            <consortium name="DOE Joint Genome Institute"/>
            <person name="Kuo A."/>
            <person name="Kohler A."/>
            <person name="Nagy L.G."/>
            <person name="Floudas D."/>
            <person name="Copeland A."/>
            <person name="Barry K.W."/>
            <person name="Cichocki N."/>
            <person name="Veneault-Fourrey C."/>
            <person name="LaButti K."/>
            <person name="Lindquist E.A."/>
            <person name="Lipzen A."/>
            <person name="Lundell T."/>
            <person name="Morin E."/>
            <person name="Murat C."/>
            <person name="Sun H."/>
            <person name="Tunlid A."/>
            <person name="Henrissat B."/>
            <person name="Grigoriev I.V."/>
            <person name="Hibbett D.S."/>
            <person name="Martin F."/>
            <person name="Nordberg H.P."/>
            <person name="Cantor M.N."/>
            <person name="Hua S.X."/>
        </authorList>
    </citation>
    <scope>NUCLEOTIDE SEQUENCE [LARGE SCALE GENOMIC DNA]</scope>
    <source>
        <strain evidence="2 3">LaAM-08-1</strain>
    </source>
</reference>
<feature type="region of interest" description="Disordered" evidence="1">
    <location>
        <begin position="70"/>
        <end position="92"/>
    </location>
</feature>
<dbReference type="EMBL" id="KN838678">
    <property type="protein sequence ID" value="KIJ98011.1"/>
    <property type="molecule type" value="Genomic_DNA"/>
</dbReference>
<organism evidence="2 3">
    <name type="scientific">Laccaria amethystina LaAM-08-1</name>
    <dbReference type="NCBI Taxonomy" id="1095629"/>
    <lineage>
        <taxon>Eukaryota</taxon>
        <taxon>Fungi</taxon>
        <taxon>Dikarya</taxon>
        <taxon>Basidiomycota</taxon>
        <taxon>Agaricomycotina</taxon>
        <taxon>Agaricomycetes</taxon>
        <taxon>Agaricomycetidae</taxon>
        <taxon>Agaricales</taxon>
        <taxon>Agaricineae</taxon>
        <taxon>Hydnangiaceae</taxon>
        <taxon>Laccaria</taxon>
    </lineage>
</organism>
<dbReference type="Proteomes" id="UP000054477">
    <property type="component" value="Unassembled WGS sequence"/>
</dbReference>